<feature type="signal peptide" evidence="2">
    <location>
        <begin position="1"/>
        <end position="18"/>
    </location>
</feature>
<comment type="caution">
    <text evidence="3">The sequence shown here is derived from an EMBL/GenBank/DDBJ whole genome shotgun (WGS) entry which is preliminary data.</text>
</comment>
<accession>A0ABQ8EUK7</accession>
<feature type="compositionally biased region" description="Basic and acidic residues" evidence="1">
    <location>
        <begin position="329"/>
        <end position="354"/>
    </location>
</feature>
<gene>
    <name evidence="3" type="ORF">BASA50_000205</name>
</gene>
<feature type="compositionally biased region" description="Basic and acidic residues" evidence="1">
    <location>
        <begin position="240"/>
        <end position="264"/>
    </location>
</feature>
<feature type="compositionally biased region" description="Basic and acidic residues" evidence="1">
    <location>
        <begin position="366"/>
        <end position="379"/>
    </location>
</feature>
<dbReference type="Proteomes" id="UP001648503">
    <property type="component" value="Unassembled WGS sequence"/>
</dbReference>
<dbReference type="EMBL" id="JAFCIX010000570">
    <property type="protein sequence ID" value="KAH6586841.1"/>
    <property type="molecule type" value="Genomic_DNA"/>
</dbReference>
<evidence type="ECO:0000256" key="2">
    <source>
        <dbReference type="SAM" id="SignalP"/>
    </source>
</evidence>
<feature type="region of interest" description="Disordered" evidence="1">
    <location>
        <begin position="163"/>
        <end position="216"/>
    </location>
</feature>
<feature type="chain" id="PRO_5046538102" evidence="2">
    <location>
        <begin position="19"/>
        <end position="397"/>
    </location>
</feature>
<evidence type="ECO:0000313" key="3">
    <source>
        <dbReference type="EMBL" id="KAH6586841.1"/>
    </source>
</evidence>
<sequence>MRFSVITLPICLIGVISANPHPTGGSVSGSESDSCGNGLDCESNGMYSNSDEKAKVPKGDSFNYKEPTKNSSKSSSVSDAHEPKESQHPPTQKQSDEVITTPKAGSDCGASDSTSASAISDMTKKTDIYWELKNKELEFRQSKLETMNRVVELLKKSDIYKPKESTKSSSTWCTGSDAHELKESQHPPTQEQSDEVITTPKAGSDCGASDSTSASAISGVARKAKTYWELKNKKLALRQPKSETMRDVVRLLKKSDIYKPKESTKSSATWYTGSDAHEPKESQHPPTQEQSDEVIATPEAGSNRGASDSTSTSAISDLAKKAKNYWKGRNKEPALRQTKAGDPKEDSLKPKENTKSSSTWYTGSESNERVKVSPKDSPKPKGALQRPLKLFLIKEGL</sequence>
<evidence type="ECO:0000256" key="1">
    <source>
        <dbReference type="SAM" id="MobiDB-lite"/>
    </source>
</evidence>
<feature type="region of interest" description="Disordered" evidence="1">
    <location>
        <begin position="19"/>
        <end position="123"/>
    </location>
</feature>
<feature type="compositionally biased region" description="Low complexity" evidence="1">
    <location>
        <begin position="306"/>
        <end position="317"/>
    </location>
</feature>
<feature type="compositionally biased region" description="Polar residues" evidence="1">
    <location>
        <begin position="355"/>
        <end position="365"/>
    </location>
</feature>
<proteinExistence type="predicted"/>
<name>A0ABQ8EUK7_9FUNG</name>
<reference evidence="3 4" key="1">
    <citation type="submission" date="2021-02" db="EMBL/GenBank/DDBJ databases">
        <title>Variation within the Batrachochytrium salamandrivorans European outbreak.</title>
        <authorList>
            <person name="Kelly M."/>
            <person name="Pasmans F."/>
            <person name="Shea T.P."/>
            <person name="Munoz J.F."/>
            <person name="Carranza S."/>
            <person name="Cuomo C.A."/>
            <person name="Martel A."/>
        </authorList>
    </citation>
    <scope>NUCLEOTIDE SEQUENCE [LARGE SCALE GENOMIC DNA]</scope>
    <source>
        <strain evidence="3 4">AMFP18/2</strain>
    </source>
</reference>
<protein>
    <submittedName>
        <fullName evidence="3">Uncharacterized protein</fullName>
    </submittedName>
</protein>
<organism evidence="3 4">
    <name type="scientific">Batrachochytrium salamandrivorans</name>
    <dbReference type="NCBI Taxonomy" id="1357716"/>
    <lineage>
        <taxon>Eukaryota</taxon>
        <taxon>Fungi</taxon>
        <taxon>Fungi incertae sedis</taxon>
        <taxon>Chytridiomycota</taxon>
        <taxon>Chytridiomycota incertae sedis</taxon>
        <taxon>Chytridiomycetes</taxon>
        <taxon>Rhizophydiales</taxon>
        <taxon>Rhizophydiales incertae sedis</taxon>
        <taxon>Batrachochytrium</taxon>
    </lineage>
</organism>
<keyword evidence="4" id="KW-1185">Reference proteome</keyword>
<keyword evidence="2" id="KW-0732">Signal</keyword>
<evidence type="ECO:0000313" key="4">
    <source>
        <dbReference type="Proteomes" id="UP001648503"/>
    </source>
</evidence>
<feature type="region of interest" description="Disordered" evidence="1">
    <location>
        <begin position="232"/>
        <end position="397"/>
    </location>
</feature>
<feature type="compositionally biased region" description="Low complexity" evidence="1">
    <location>
        <begin position="110"/>
        <end position="121"/>
    </location>
</feature>